<dbReference type="RefSeq" id="WP_085915798.1">
    <property type="nucleotide sequence ID" value="NZ_AP018921.1"/>
</dbReference>
<comment type="caution">
    <text evidence="1">The sequence shown here is derived from an EMBL/GenBank/DDBJ whole genome shotgun (WGS) entry which is preliminary data.</text>
</comment>
<proteinExistence type="predicted"/>
<sequence length="82" mass="8966">MADHERTADTIRIDAGDAAELLEVLGFISDWLDGPDATQLDQSLTRFVGHPAAYSRDALQADLDRLAFLLGDDSDRLFGTSE</sequence>
<dbReference type="OrthoDB" id="24255at1847"/>
<protein>
    <submittedName>
        <fullName evidence="1">Uncharacterized protein</fullName>
    </submittedName>
</protein>
<name>A0A1Y2MM04_PSEAH</name>
<reference evidence="1 2" key="1">
    <citation type="submission" date="2016-09" db="EMBL/GenBank/DDBJ databases">
        <title>Pseudonocardia autotrophica DSM535, a candidate organism with high potential of specific P450 cytochromes.</title>
        <authorList>
            <person name="Grumaz C."/>
            <person name="Vainshtein Y."/>
            <person name="Kirstahler P."/>
            <person name="Sohn K."/>
        </authorList>
    </citation>
    <scope>NUCLEOTIDE SEQUENCE [LARGE SCALE GENOMIC DNA]</scope>
    <source>
        <strain evidence="1 2">DSM 535</strain>
    </source>
</reference>
<dbReference type="AlphaFoldDB" id="A0A1Y2MM04"/>
<accession>A0A1Y2MM04</accession>
<dbReference type="EMBL" id="MIGB01000044">
    <property type="protein sequence ID" value="OSY36009.1"/>
    <property type="molecule type" value="Genomic_DNA"/>
</dbReference>
<evidence type="ECO:0000313" key="2">
    <source>
        <dbReference type="Proteomes" id="UP000194360"/>
    </source>
</evidence>
<gene>
    <name evidence="1" type="ORF">BG845_05691</name>
</gene>
<evidence type="ECO:0000313" key="1">
    <source>
        <dbReference type="EMBL" id="OSY36009.1"/>
    </source>
</evidence>
<keyword evidence="2" id="KW-1185">Reference proteome</keyword>
<dbReference type="STRING" id="2074.BG845_05691"/>
<dbReference type="Proteomes" id="UP000194360">
    <property type="component" value="Unassembled WGS sequence"/>
</dbReference>
<organism evidence="1 2">
    <name type="scientific">Pseudonocardia autotrophica</name>
    <name type="common">Amycolata autotrophica</name>
    <name type="synonym">Nocardia autotrophica</name>
    <dbReference type="NCBI Taxonomy" id="2074"/>
    <lineage>
        <taxon>Bacteria</taxon>
        <taxon>Bacillati</taxon>
        <taxon>Actinomycetota</taxon>
        <taxon>Actinomycetes</taxon>
        <taxon>Pseudonocardiales</taxon>
        <taxon>Pseudonocardiaceae</taxon>
        <taxon>Pseudonocardia</taxon>
    </lineage>
</organism>